<feature type="domain" description="PHD-type" evidence="6">
    <location>
        <begin position="84"/>
        <end position="134"/>
    </location>
</feature>
<evidence type="ECO:0000256" key="3">
    <source>
        <dbReference type="ARBA" id="ARBA00022833"/>
    </source>
</evidence>
<dbReference type="SMART" id="SM00249">
    <property type="entry name" value="PHD"/>
    <property type="match status" value="1"/>
</dbReference>
<dbReference type="SUPFAM" id="SSF57903">
    <property type="entry name" value="FYVE/PHD zinc finger"/>
    <property type="match status" value="1"/>
</dbReference>
<dbReference type="InterPro" id="IPR011011">
    <property type="entry name" value="Znf_FYVE_PHD"/>
</dbReference>
<keyword evidence="9" id="KW-1185">Reference proteome</keyword>
<dbReference type="PANTHER" id="PTHR12618:SF20">
    <property type="entry name" value="PHD AND RING FINGER DOMAIN-CONTAINING PROTEIN 1"/>
    <property type="match status" value="1"/>
</dbReference>
<organism evidence="8 9">
    <name type="scientific">Steinernema carpocapsae</name>
    <name type="common">Entomopathogenic nematode</name>
    <dbReference type="NCBI Taxonomy" id="34508"/>
    <lineage>
        <taxon>Eukaryota</taxon>
        <taxon>Metazoa</taxon>
        <taxon>Ecdysozoa</taxon>
        <taxon>Nematoda</taxon>
        <taxon>Chromadorea</taxon>
        <taxon>Rhabditida</taxon>
        <taxon>Tylenchina</taxon>
        <taxon>Panagrolaimomorpha</taxon>
        <taxon>Strongyloidoidea</taxon>
        <taxon>Steinernematidae</taxon>
        <taxon>Steinernema</taxon>
    </lineage>
</organism>
<dbReference type="PROSITE" id="PS50089">
    <property type="entry name" value="ZF_RING_2"/>
    <property type="match status" value="1"/>
</dbReference>
<accession>A0A4U8UWG1</accession>
<name>A0A4U8UWG1_STECR</name>
<reference evidence="8 9" key="1">
    <citation type="journal article" date="2015" name="Genome Biol.">
        <title>Comparative genomics of Steinernema reveals deeply conserved gene regulatory networks.</title>
        <authorList>
            <person name="Dillman A.R."/>
            <person name="Macchietto M."/>
            <person name="Porter C.F."/>
            <person name="Rogers A."/>
            <person name="Williams B."/>
            <person name="Antoshechkin I."/>
            <person name="Lee M.M."/>
            <person name="Goodwin Z."/>
            <person name="Lu X."/>
            <person name="Lewis E.E."/>
            <person name="Goodrich-Blair H."/>
            <person name="Stock S.P."/>
            <person name="Adams B.J."/>
            <person name="Sternberg P.W."/>
            <person name="Mortazavi A."/>
        </authorList>
    </citation>
    <scope>NUCLEOTIDE SEQUENCE [LARGE SCALE GENOMIC DNA]</scope>
    <source>
        <strain evidence="8 9">ALL</strain>
    </source>
</reference>
<keyword evidence="1" id="KW-0479">Metal-binding</keyword>
<dbReference type="InterPro" id="IPR019786">
    <property type="entry name" value="Zinc_finger_PHD-type_CS"/>
</dbReference>
<keyword evidence="3" id="KW-0862">Zinc</keyword>
<dbReference type="EMBL" id="AZBU02000001">
    <property type="protein sequence ID" value="TMS36168.1"/>
    <property type="molecule type" value="Genomic_DNA"/>
</dbReference>
<dbReference type="InterPro" id="IPR047157">
    <property type="entry name" value="PHRF1/Atg35"/>
</dbReference>
<evidence type="ECO:0000256" key="5">
    <source>
        <dbReference type="SAM" id="MobiDB-lite"/>
    </source>
</evidence>
<dbReference type="Pfam" id="PF00628">
    <property type="entry name" value="PHD"/>
    <property type="match status" value="1"/>
</dbReference>
<evidence type="ECO:0000313" key="9">
    <source>
        <dbReference type="Proteomes" id="UP000298663"/>
    </source>
</evidence>
<dbReference type="Pfam" id="PF13639">
    <property type="entry name" value="zf-RING_2"/>
    <property type="match status" value="1"/>
</dbReference>
<dbReference type="InterPro" id="IPR001965">
    <property type="entry name" value="Znf_PHD"/>
</dbReference>
<evidence type="ECO:0000259" key="6">
    <source>
        <dbReference type="PROSITE" id="PS50016"/>
    </source>
</evidence>
<evidence type="ECO:0000259" key="7">
    <source>
        <dbReference type="PROSITE" id="PS50089"/>
    </source>
</evidence>
<dbReference type="InterPro" id="IPR013083">
    <property type="entry name" value="Znf_RING/FYVE/PHD"/>
</dbReference>
<dbReference type="InterPro" id="IPR019787">
    <property type="entry name" value="Znf_PHD-finger"/>
</dbReference>
<keyword evidence="2 4" id="KW-0863">Zinc-finger</keyword>
<evidence type="ECO:0000256" key="2">
    <source>
        <dbReference type="ARBA" id="ARBA00022771"/>
    </source>
</evidence>
<gene>
    <name evidence="8" type="ORF">L596_003404</name>
</gene>
<feature type="compositionally biased region" description="Acidic residues" evidence="5">
    <location>
        <begin position="173"/>
        <end position="198"/>
    </location>
</feature>
<comment type="caution">
    <text evidence="8">The sequence shown here is derived from an EMBL/GenBank/DDBJ whole genome shotgun (WGS) entry which is preliminary data.</text>
</comment>
<sequence length="236" mass="26368">MEASAKPECAICMVELCGTSGQGCPNKHAFHVVCILEWLKRERSCPLCRQHISCLTINEAGCGRSLIELPPTPPRTPVNPEIENMRCEVCRTGENEAQLLLCDSCDNCYHMGCLSPPLSAVPDGYWYCPQCERERAAHAPSSQAASSRVRRQITRTALSQNVRSSLRNLVNPDAEEPEESDYSDEEEDEEEEELEVEDGVERPQLDSDQDDFVLDARDQPGPSRRPVPVSFNSNFV</sequence>
<dbReference type="STRING" id="34508.A0A4U8UWG1"/>
<dbReference type="InterPro" id="IPR001841">
    <property type="entry name" value="Znf_RING"/>
</dbReference>
<dbReference type="GO" id="GO:0008270">
    <property type="term" value="F:zinc ion binding"/>
    <property type="evidence" value="ECO:0007669"/>
    <property type="project" value="UniProtKB-KW"/>
</dbReference>
<dbReference type="PROSITE" id="PS01359">
    <property type="entry name" value="ZF_PHD_1"/>
    <property type="match status" value="1"/>
</dbReference>
<dbReference type="Proteomes" id="UP000298663">
    <property type="component" value="Unassembled WGS sequence"/>
</dbReference>
<dbReference type="PROSITE" id="PS50016">
    <property type="entry name" value="ZF_PHD_2"/>
    <property type="match status" value="1"/>
</dbReference>
<feature type="region of interest" description="Disordered" evidence="5">
    <location>
        <begin position="163"/>
        <end position="236"/>
    </location>
</feature>
<dbReference type="OrthoDB" id="1935339at2759"/>
<reference evidence="8 9" key="2">
    <citation type="journal article" date="2019" name="G3 (Bethesda)">
        <title>Hybrid Assembly of the Genome of the Entomopathogenic Nematode Steinernema carpocapsae Identifies the X-Chromosome.</title>
        <authorList>
            <person name="Serra L."/>
            <person name="Macchietto M."/>
            <person name="Macias-Munoz A."/>
            <person name="McGill C.J."/>
            <person name="Rodriguez I.M."/>
            <person name="Rodriguez B."/>
            <person name="Murad R."/>
            <person name="Mortazavi A."/>
        </authorList>
    </citation>
    <scope>NUCLEOTIDE SEQUENCE [LARGE SCALE GENOMIC DNA]</scope>
    <source>
        <strain evidence="8 9">ALL</strain>
    </source>
</reference>
<evidence type="ECO:0008006" key="10">
    <source>
        <dbReference type="Google" id="ProtNLM"/>
    </source>
</evidence>
<evidence type="ECO:0000256" key="1">
    <source>
        <dbReference type="ARBA" id="ARBA00022723"/>
    </source>
</evidence>
<proteinExistence type="predicted"/>
<evidence type="ECO:0000256" key="4">
    <source>
        <dbReference type="PROSITE-ProRule" id="PRU00175"/>
    </source>
</evidence>
<protein>
    <recommendedName>
        <fullName evidence="10">PHD-type domain-containing protein</fullName>
    </recommendedName>
</protein>
<dbReference type="Gene3D" id="3.30.40.10">
    <property type="entry name" value="Zinc/RING finger domain, C3HC4 (zinc finger)"/>
    <property type="match status" value="2"/>
</dbReference>
<dbReference type="SUPFAM" id="SSF57850">
    <property type="entry name" value="RING/U-box"/>
    <property type="match status" value="1"/>
</dbReference>
<feature type="domain" description="RING-type" evidence="7">
    <location>
        <begin position="9"/>
        <end position="49"/>
    </location>
</feature>
<evidence type="ECO:0000313" key="8">
    <source>
        <dbReference type="EMBL" id="TMS36168.1"/>
    </source>
</evidence>
<dbReference type="AlphaFoldDB" id="A0A4U8UWG1"/>
<dbReference type="PANTHER" id="PTHR12618">
    <property type="entry name" value="PHD AND RING FINGER DOMAIN-CONTAINING PROTEIN 1"/>
    <property type="match status" value="1"/>
</dbReference>